<accession>A0ABN1A4N5</accession>
<comment type="caution">
    <text evidence="1">The sequence shown here is derived from an EMBL/GenBank/DDBJ whole genome shotgun (WGS) entry which is preliminary data.</text>
</comment>
<dbReference type="EMBL" id="BAAABY010000025">
    <property type="protein sequence ID" value="GAA0467497.1"/>
    <property type="molecule type" value="Genomic_DNA"/>
</dbReference>
<dbReference type="InterPro" id="IPR038282">
    <property type="entry name" value="DUF2267_sf"/>
</dbReference>
<evidence type="ECO:0000313" key="1">
    <source>
        <dbReference type="EMBL" id="GAA0467497.1"/>
    </source>
</evidence>
<gene>
    <name evidence="1" type="ORF">GCM10010361_34600</name>
</gene>
<dbReference type="RefSeq" id="WP_346095905.1">
    <property type="nucleotide sequence ID" value="NZ_BAAABY010000025.1"/>
</dbReference>
<proteinExistence type="predicted"/>
<evidence type="ECO:0000313" key="2">
    <source>
        <dbReference type="Proteomes" id="UP001500909"/>
    </source>
</evidence>
<dbReference type="Pfam" id="PF10025">
    <property type="entry name" value="DUF2267"/>
    <property type="match status" value="1"/>
</dbReference>
<dbReference type="Gene3D" id="1.10.490.110">
    <property type="entry name" value="Uncharacterized conserved protein DUF2267"/>
    <property type="match status" value="1"/>
</dbReference>
<organism evidence="1 2">
    <name type="scientific">Streptomyces olivaceiscleroticus</name>
    <dbReference type="NCBI Taxonomy" id="68245"/>
    <lineage>
        <taxon>Bacteria</taxon>
        <taxon>Bacillati</taxon>
        <taxon>Actinomycetota</taxon>
        <taxon>Actinomycetes</taxon>
        <taxon>Kitasatosporales</taxon>
        <taxon>Streptomycetaceae</taxon>
        <taxon>Streptomyces</taxon>
    </lineage>
</organism>
<sequence length="131" mass="13841">MGGDLLAAVRTAGHYRTAVEAERAVRHVLAAFAGQLTGAVRVGFLRALPPEVAGIVAGEVRDERRRTACAFVDRVAARTEGATHATARWDASTVLTAVGAHLGEELLQRVLAQLPRGYALLFGRADLTPTA</sequence>
<name>A0ABN1A4N5_9ACTN</name>
<dbReference type="InterPro" id="IPR018727">
    <property type="entry name" value="DUF2267"/>
</dbReference>
<evidence type="ECO:0008006" key="3">
    <source>
        <dbReference type="Google" id="ProtNLM"/>
    </source>
</evidence>
<keyword evidence="2" id="KW-1185">Reference proteome</keyword>
<protein>
    <recommendedName>
        <fullName evidence="3">DUF2267 domain-containing protein</fullName>
    </recommendedName>
</protein>
<reference evidence="1 2" key="1">
    <citation type="journal article" date="2019" name="Int. J. Syst. Evol. Microbiol.">
        <title>The Global Catalogue of Microorganisms (GCM) 10K type strain sequencing project: providing services to taxonomists for standard genome sequencing and annotation.</title>
        <authorList>
            <consortium name="The Broad Institute Genomics Platform"/>
            <consortium name="The Broad Institute Genome Sequencing Center for Infectious Disease"/>
            <person name="Wu L."/>
            <person name="Ma J."/>
        </authorList>
    </citation>
    <scope>NUCLEOTIDE SEQUENCE [LARGE SCALE GENOMIC DNA]</scope>
    <source>
        <strain evidence="1 2">JCM 4805</strain>
    </source>
</reference>
<dbReference type="Proteomes" id="UP001500909">
    <property type="component" value="Unassembled WGS sequence"/>
</dbReference>